<feature type="non-terminal residue" evidence="2">
    <location>
        <position position="1"/>
    </location>
</feature>
<protein>
    <recommendedName>
        <fullName evidence="1">DUF2779 domain-containing protein</fullName>
    </recommendedName>
</protein>
<dbReference type="Pfam" id="PF11074">
    <property type="entry name" value="DUF2779"/>
    <property type="match status" value="1"/>
</dbReference>
<sequence>FQYSLHSIEKPGGEFKHVEYLHRDGSNPVPNLLNRLKKDIGPIGSVIVWYKSFEMGRNIEMAEMLPEFAEFLEGVNSRVVDLIEPFANGWFVDKDFFGSASIKSVLPVLVPKLSYKELGVQEGASAQRLWMDAVLRDKSGIDKEKLFSDLVEYCKMDTLAMVEIWKVLAGV</sequence>
<evidence type="ECO:0000313" key="2">
    <source>
        <dbReference type="EMBL" id="KKK53797.1"/>
    </source>
</evidence>
<dbReference type="InterPro" id="IPR021301">
    <property type="entry name" value="DUF2779"/>
</dbReference>
<reference evidence="2" key="1">
    <citation type="journal article" date="2015" name="Nature">
        <title>Complex archaea that bridge the gap between prokaryotes and eukaryotes.</title>
        <authorList>
            <person name="Spang A."/>
            <person name="Saw J.H."/>
            <person name="Jorgensen S.L."/>
            <person name="Zaremba-Niedzwiedzka K."/>
            <person name="Martijn J."/>
            <person name="Lind A.E."/>
            <person name="van Eijk R."/>
            <person name="Schleper C."/>
            <person name="Guy L."/>
            <person name="Ettema T.J."/>
        </authorList>
    </citation>
    <scope>NUCLEOTIDE SEQUENCE</scope>
</reference>
<name>A0A0F8WAG3_9ZZZZ</name>
<evidence type="ECO:0000259" key="1">
    <source>
        <dbReference type="Pfam" id="PF11074"/>
    </source>
</evidence>
<organism evidence="2">
    <name type="scientific">marine sediment metagenome</name>
    <dbReference type="NCBI Taxonomy" id="412755"/>
    <lineage>
        <taxon>unclassified sequences</taxon>
        <taxon>metagenomes</taxon>
        <taxon>ecological metagenomes</taxon>
    </lineage>
</organism>
<accession>A0A0F8WAG3</accession>
<dbReference type="AlphaFoldDB" id="A0A0F8WAG3"/>
<gene>
    <name evidence="2" type="ORF">LCGC14_3091160</name>
</gene>
<dbReference type="EMBL" id="LAZR01066326">
    <property type="protein sequence ID" value="KKK53797.1"/>
    <property type="molecule type" value="Genomic_DNA"/>
</dbReference>
<comment type="caution">
    <text evidence="2">The sequence shown here is derived from an EMBL/GenBank/DDBJ whole genome shotgun (WGS) entry which is preliminary data.</text>
</comment>
<proteinExistence type="predicted"/>
<feature type="domain" description="DUF2779" evidence="1">
    <location>
        <begin position="1"/>
        <end position="101"/>
    </location>
</feature>